<evidence type="ECO:0000256" key="2">
    <source>
        <dbReference type="ARBA" id="ARBA00023242"/>
    </source>
</evidence>
<dbReference type="InterPro" id="IPR007219">
    <property type="entry name" value="XnlR_reg_dom"/>
</dbReference>
<evidence type="ECO:0000259" key="4">
    <source>
        <dbReference type="PROSITE" id="PS50048"/>
    </source>
</evidence>
<name>A0ABR2XA45_9PEZI</name>
<feature type="compositionally biased region" description="Polar residues" evidence="3">
    <location>
        <begin position="70"/>
        <end position="89"/>
    </location>
</feature>
<dbReference type="SMART" id="SM00066">
    <property type="entry name" value="GAL4"/>
    <property type="match status" value="1"/>
</dbReference>
<comment type="caution">
    <text evidence="5">The sequence shown here is derived from an EMBL/GenBank/DDBJ whole genome shotgun (WGS) entry which is preliminary data.</text>
</comment>
<proteinExistence type="predicted"/>
<feature type="domain" description="Zn(2)-C6 fungal-type" evidence="4">
    <location>
        <begin position="17"/>
        <end position="47"/>
    </location>
</feature>
<dbReference type="PANTHER" id="PTHR47425">
    <property type="entry name" value="FARB-RELATED"/>
    <property type="match status" value="1"/>
</dbReference>
<evidence type="ECO:0000256" key="3">
    <source>
        <dbReference type="SAM" id="MobiDB-lite"/>
    </source>
</evidence>
<feature type="region of interest" description="Disordered" evidence="3">
    <location>
        <begin position="69"/>
        <end position="92"/>
    </location>
</feature>
<protein>
    <submittedName>
        <fullName evidence="5">C6 transcription factor</fullName>
    </submittedName>
</protein>
<dbReference type="CDD" id="cd12148">
    <property type="entry name" value="fungal_TF_MHR"/>
    <property type="match status" value="1"/>
</dbReference>
<gene>
    <name evidence="5" type="ORF">SCAR479_12771</name>
</gene>
<keyword evidence="2" id="KW-0539">Nucleus</keyword>
<dbReference type="CDD" id="cd00067">
    <property type="entry name" value="GAL4"/>
    <property type="match status" value="1"/>
</dbReference>
<dbReference type="EMBL" id="JARVKM010000090">
    <property type="protein sequence ID" value="KAK9770600.1"/>
    <property type="molecule type" value="Genomic_DNA"/>
</dbReference>
<dbReference type="PANTHER" id="PTHR47425:SF3">
    <property type="entry name" value="ZN(II)2CYS6 TRANSCRIPTION FACTOR (EUROFUNG)"/>
    <property type="match status" value="1"/>
</dbReference>
<dbReference type="InterPro" id="IPR001138">
    <property type="entry name" value="Zn2Cys6_DnaBD"/>
</dbReference>
<evidence type="ECO:0000313" key="6">
    <source>
        <dbReference type="Proteomes" id="UP001465668"/>
    </source>
</evidence>
<dbReference type="PROSITE" id="PS50048">
    <property type="entry name" value="ZN2_CY6_FUNGAL_2"/>
    <property type="match status" value="1"/>
</dbReference>
<sequence>MAYHPPSSLKRRRAPKACAECNRRKMRCDLATRGQPCSDCAAEGAICEAPPPPPRKKRAGRNVVAVEDQQPGSTDGVFQTETSPLSNEEVSGPASIPPILAEEFGNESHNAGALAAAVEDDAGGEMDNDAQTTIYVCLTRGAYTGDMPGAVSFVVDLVGTGNSEQNPHYLVSHKVRKDKSPEDLEYLRVKGAFSVPSREVCDALIRTYFLHVHPLLPILDVTEFLTQFTRNGYQNVNLLLLWSIILMAAGFEEPETLRKSGYACRKALRRTAYERAKLLYDNAYDEEQITLIQAVVLVGHWHADAEDRFEAWHWIGIAISLCQTAGLHHNPMQSVKSSPALTESRERLCRRTWWTCVCRDRWMSMTKGRPLRIRLEDGDLNPANPEDMEYDLRRLPDGIKNRPIEEDLSQCDWPPEDDAGGLHPFERIRDYHNRLLYCAMCVTFWRPQVRNASNEQSGDMQKYRAVEKARAAAARSSGVLEQILNEDLLKYMKSQSVQLCMQILLQLKETYWAADFALKLFERACEKILRSQNRSGHQAALTASHRGNNASETYMTTPEQHLQEHPTPSSGSASHRRHEQ</sequence>
<dbReference type="Proteomes" id="UP001465668">
    <property type="component" value="Unassembled WGS sequence"/>
</dbReference>
<keyword evidence="1" id="KW-0479">Metal-binding</keyword>
<dbReference type="Pfam" id="PF04082">
    <property type="entry name" value="Fungal_trans"/>
    <property type="match status" value="1"/>
</dbReference>
<dbReference type="SUPFAM" id="SSF57701">
    <property type="entry name" value="Zn2/Cys6 DNA-binding domain"/>
    <property type="match status" value="1"/>
</dbReference>
<keyword evidence="6" id="KW-1185">Reference proteome</keyword>
<accession>A0ABR2XA45</accession>
<feature type="region of interest" description="Disordered" evidence="3">
    <location>
        <begin position="558"/>
        <end position="580"/>
    </location>
</feature>
<dbReference type="InterPro" id="IPR036864">
    <property type="entry name" value="Zn2-C6_fun-type_DNA-bd_sf"/>
</dbReference>
<evidence type="ECO:0000313" key="5">
    <source>
        <dbReference type="EMBL" id="KAK9770600.1"/>
    </source>
</evidence>
<dbReference type="Pfam" id="PF00172">
    <property type="entry name" value="Zn_clus"/>
    <property type="match status" value="1"/>
</dbReference>
<dbReference type="InterPro" id="IPR052761">
    <property type="entry name" value="Fungal_Detox/Toxin_TFs"/>
</dbReference>
<evidence type="ECO:0000256" key="1">
    <source>
        <dbReference type="ARBA" id="ARBA00022723"/>
    </source>
</evidence>
<dbReference type="Gene3D" id="4.10.240.10">
    <property type="entry name" value="Zn(2)-C6 fungal-type DNA-binding domain"/>
    <property type="match status" value="1"/>
</dbReference>
<dbReference type="SMART" id="SM00906">
    <property type="entry name" value="Fungal_trans"/>
    <property type="match status" value="1"/>
</dbReference>
<feature type="compositionally biased region" description="Polar residues" evidence="3">
    <location>
        <begin position="558"/>
        <end position="573"/>
    </location>
</feature>
<reference evidence="5 6" key="1">
    <citation type="submission" date="2024-02" db="EMBL/GenBank/DDBJ databases">
        <title>First draft genome assembly of two strains of Seiridium cardinale.</title>
        <authorList>
            <person name="Emiliani G."/>
            <person name="Scali E."/>
        </authorList>
    </citation>
    <scope>NUCLEOTIDE SEQUENCE [LARGE SCALE GENOMIC DNA]</scope>
    <source>
        <strain evidence="5 6">BM-138-000479</strain>
    </source>
</reference>
<organism evidence="5 6">
    <name type="scientific">Seiridium cardinale</name>
    <dbReference type="NCBI Taxonomy" id="138064"/>
    <lineage>
        <taxon>Eukaryota</taxon>
        <taxon>Fungi</taxon>
        <taxon>Dikarya</taxon>
        <taxon>Ascomycota</taxon>
        <taxon>Pezizomycotina</taxon>
        <taxon>Sordariomycetes</taxon>
        <taxon>Xylariomycetidae</taxon>
        <taxon>Amphisphaeriales</taxon>
        <taxon>Sporocadaceae</taxon>
        <taxon>Seiridium</taxon>
    </lineage>
</organism>